<keyword evidence="8" id="KW-0408">Iron</keyword>
<evidence type="ECO:0000256" key="12">
    <source>
        <dbReference type="ARBA" id="ARBA00023170"/>
    </source>
</evidence>
<dbReference type="EMBL" id="BAABRI010000007">
    <property type="protein sequence ID" value="GAA5482272.1"/>
    <property type="molecule type" value="Genomic_DNA"/>
</dbReference>
<dbReference type="InterPro" id="IPR037066">
    <property type="entry name" value="Plug_dom_sf"/>
</dbReference>
<evidence type="ECO:0000313" key="18">
    <source>
        <dbReference type="EMBL" id="GAA5482272.1"/>
    </source>
</evidence>
<keyword evidence="4 14" id="KW-1134">Transmembrane beta strand</keyword>
<keyword evidence="5" id="KW-0410">Iron transport</keyword>
<accession>A0ABP9UNM0</accession>
<evidence type="ECO:0000256" key="15">
    <source>
        <dbReference type="RuleBase" id="RU003357"/>
    </source>
</evidence>
<comment type="caution">
    <text evidence="18">The sequence shown here is derived from an EMBL/GenBank/DDBJ whole genome shotgun (WGS) entry which is preliminary data.</text>
</comment>
<evidence type="ECO:0000256" key="6">
    <source>
        <dbReference type="ARBA" id="ARBA00022692"/>
    </source>
</evidence>
<feature type="domain" description="TonB-dependent receptor plug" evidence="17">
    <location>
        <begin position="70"/>
        <end position="166"/>
    </location>
</feature>
<protein>
    <submittedName>
        <fullName evidence="18">Metal-pseudopaline receptor CntO</fullName>
    </submittedName>
</protein>
<dbReference type="PANTHER" id="PTHR32552:SF68">
    <property type="entry name" value="FERRICHROME OUTER MEMBRANE TRANSPORTER_PHAGE RECEPTOR"/>
    <property type="match status" value="1"/>
</dbReference>
<evidence type="ECO:0000256" key="9">
    <source>
        <dbReference type="ARBA" id="ARBA00023065"/>
    </source>
</evidence>
<dbReference type="Proteomes" id="UP001476282">
    <property type="component" value="Unassembled WGS sequence"/>
</dbReference>
<dbReference type="PROSITE" id="PS52016">
    <property type="entry name" value="TONB_DEPENDENT_REC_3"/>
    <property type="match status" value="1"/>
</dbReference>
<name>A0ABP9UNM0_9BACT</name>
<keyword evidence="12 18" id="KW-0675">Receptor</keyword>
<dbReference type="SUPFAM" id="SSF56935">
    <property type="entry name" value="Porins"/>
    <property type="match status" value="1"/>
</dbReference>
<dbReference type="RefSeq" id="WP_353566418.1">
    <property type="nucleotide sequence ID" value="NZ_BAABRI010000007.1"/>
</dbReference>
<keyword evidence="11 14" id="KW-0472">Membrane</keyword>
<evidence type="ECO:0000256" key="2">
    <source>
        <dbReference type="ARBA" id="ARBA00009810"/>
    </source>
</evidence>
<proteinExistence type="inferred from homology"/>
<comment type="similarity">
    <text evidence="2 14 15">Belongs to the TonB-dependent receptor family.</text>
</comment>
<evidence type="ECO:0000256" key="10">
    <source>
        <dbReference type="ARBA" id="ARBA00023077"/>
    </source>
</evidence>
<keyword evidence="10 15" id="KW-0798">TonB box</keyword>
<evidence type="ECO:0000259" key="17">
    <source>
        <dbReference type="Pfam" id="PF07715"/>
    </source>
</evidence>
<evidence type="ECO:0000256" key="8">
    <source>
        <dbReference type="ARBA" id="ARBA00023004"/>
    </source>
</evidence>
<dbReference type="InterPro" id="IPR000531">
    <property type="entry name" value="Beta-barrel_TonB"/>
</dbReference>
<dbReference type="Gene3D" id="2.170.130.10">
    <property type="entry name" value="TonB-dependent receptor, plug domain"/>
    <property type="match status" value="1"/>
</dbReference>
<keyword evidence="9" id="KW-0406">Ion transport</keyword>
<evidence type="ECO:0000256" key="5">
    <source>
        <dbReference type="ARBA" id="ARBA00022496"/>
    </source>
</evidence>
<gene>
    <name evidence="18" type="primary">cntO</name>
    <name evidence="18" type="ORF">Hsar01_01490</name>
</gene>
<evidence type="ECO:0000256" key="11">
    <source>
        <dbReference type="ARBA" id="ARBA00023136"/>
    </source>
</evidence>
<reference evidence="18 19" key="1">
    <citation type="submission" date="2024-02" db="EMBL/GenBank/DDBJ databases">
        <title>Haloferula sargassicola NBRC 104335.</title>
        <authorList>
            <person name="Ichikawa N."/>
            <person name="Katano-Makiyama Y."/>
            <person name="Hidaka K."/>
        </authorList>
    </citation>
    <scope>NUCLEOTIDE SEQUENCE [LARGE SCALE GENOMIC DNA]</scope>
    <source>
        <strain evidence="18 19">NBRC 104335</strain>
    </source>
</reference>
<evidence type="ECO:0000256" key="13">
    <source>
        <dbReference type="ARBA" id="ARBA00023237"/>
    </source>
</evidence>
<keyword evidence="3 14" id="KW-0813">Transport</keyword>
<keyword evidence="6 14" id="KW-0812">Transmembrane</keyword>
<dbReference type="NCBIfam" id="TIGR01783">
    <property type="entry name" value="TonB-siderophor"/>
    <property type="match status" value="1"/>
</dbReference>
<evidence type="ECO:0000256" key="3">
    <source>
        <dbReference type="ARBA" id="ARBA00022448"/>
    </source>
</evidence>
<evidence type="ECO:0000256" key="1">
    <source>
        <dbReference type="ARBA" id="ARBA00004571"/>
    </source>
</evidence>
<dbReference type="CDD" id="cd01347">
    <property type="entry name" value="ligand_gated_channel"/>
    <property type="match status" value="1"/>
</dbReference>
<evidence type="ECO:0000256" key="4">
    <source>
        <dbReference type="ARBA" id="ARBA00022452"/>
    </source>
</evidence>
<feature type="domain" description="TonB-dependent receptor-like beta-barrel" evidence="16">
    <location>
        <begin position="237"/>
        <end position="675"/>
    </location>
</feature>
<evidence type="ECO:0000256" key="7">
    <source>
        <dbReference type="ARBA" id="ARBA00022729"/>
    </source>
</evidence>
<keyword evidence="7" id="KW-0732">Signal</keyword>
<evidence type="ECO:0000313" key="19">
    <source>
        <dbReference type="Proteomes" id="UP001476282"/>
    </source>
</evidence>
<dbReference type="InterPro" id="IPR039426">
    <property type="entry name" value="TonB-dep_rcpt-like"/>
</dbReference>
<dbReference type="InterPro" id="IPR036942">
    <property type="entry name" value="Beta-barrel_TonB_sf"/>
</dbReference>
<dbReference type="Pfam" id="PF07715">
    <property type="entry name" value="Plug"/>
    <property type="match status" value="1"/>
</dbReference>
<keyword evidence="19" id="KW-1185">Reference proteome</keyword>
<dbReference type="Pfam" id="PF00593">
    <property type="entry name" value="TonB_dep_Rec_b-barrel"/>
    <property type="match status" value="1"/>
</dbReference>
<evidence type="ECO:0000259" key="16">
    <source>
        <dbReference type="Pfam" id="PF00593"/>
    </source>
</evidence>
<dbReference type="InterPro" id="IPR010105">
    <property type="entry name" value="TonB_sidphr_rcpt"/>
</dbReference>
<organism evidence="18 19">
    <name type="scientific">Haloferula sargassicola</name>
    <dbReference type="NCBI Taxonomy" id="490096"/>
    <lineage>
        <taxon>Bacteria</taxon>
        <taxon>Pseudomonadati</taxon>
        <taxon>Verrucomicrobiota</taxon>
        <taxon>Verrucomicrobiia</taxon>
        <taxon>Verrucomicrobiales</taxon>
        <taxon>Verrucomicrobiaceae</taxon>
        <taxon>Haloferula</taxon>
    </lineage>
</organism>
<keyword evidence="13 14" id="KW-0998">Cell outer membrane</keyword>
<evidence type="ECO:0000256" key="14">
    <source>
        <dbReference type="PROSITE-ProRule" id="PRU01360"/>
    </source>
</evidence>
<sequence>MHRPALSTRFALQRLSFLGLTACSFLPHASAREKPDNRLDPLTVEADRVEKKVDYAATTAKTATRTDVPLQETPLSIQVVPHEIIEDQNATRLKDVYRNVSSVAPVKTEGRGIQFEDAYVRGFSQRLALDGVQLYTMPTLNLAGIDRVEVLKGPSSALYGAMEPGGMVNALAKTAGFNPSSSIYGEYGSYDSYRAGADLGWAFGDDVAIRFIGDYHDSETFRDFLDYRSILIAPSVTWNLSDDTRLTSWMWYQNLERPVDNGIAFSPTGQPVGPVNQNLIGPGHNTQFIDDYVYSLQLEHDFSEDFTLRARALVHHFDGKNDAFRWSPGTGNTVSAYLDTSSFGNWEYDLVTDALWKFEFGPTKHQLLAGFEFDRTDYTYDRLVGSRFAVPIFGVTNPTGPFPLTPGAYRQNTVTEAWSGFLQDQIDALDDKLHVLLGGRFDYYDQYTRSFSTGAESWQDDTGLTGRAGVVYDLNPCVSLYGNVSSSFNPNTAGRSLNATGEPIDPTTGIQYEAGTKFSYFEDRLSLTAAVYQVTQENVPVTDPNNPGFVLNGGELRSTGFEFDVLGEITPNLHVIGNYAYTDTEVLNSSSLPLGARFANIPLHSGSLWLKYDFTSGPLDGFGLGAGVFAASSKSGDNNGSFDLPGYARIDAAAWYRMNLPHGEELKFQLNVMNVLDRTYYESSTSTANVQPGTPLAATARCTLTF</sequence>
<dbReference type="Gene3D" id="2.40.170.20">
    <property type="entry name" value="TonB-dependent receptor, beta-barrel domain"/>
    <property type="match status" value="1"/>
</dbReference>
<dbReference type="InterPro" id="IPR012910">
    <property type="entry name" value="Plug_dom"/>
</dbReference>
<comment type="subcellular location">
    <subcellularLocation>
        <location evidence="1 14">Cell outer membrane</location>
        <topology evidence="1 14">Multi-pass membrane protein</topology>
    </subcellularLocation>
</comment>
<dbReference type="PANTHER" id="PTHR32552">
    <property type="entry name" value="FERRICHROME IRON RECEPTOR-RELATED"/>
    <property type="match status" value="1"/>
</dbReference>